<evidence type="ECO:0000313" key="2">
    <source>
        <dbReference type="EMBL" id="CAE4614328.1"/>
    </source>
</evidence>
<organism evidence="2">
    <name type="scientific">Alexandrium monilatum</name>
    <dbReference type="NCBI Taxonomy" id="311494"/>
    <lineage>
        <taxon>Eukaryota</taxon>
        <taxon>Sar</taxon>
        <taxon>Alveolata</taxon>
        <taxon>Dinophyceae</taxon>
        <taxon>Gonyaulacales</taxon>
        <taxon>Pyrocystaceae</taxon>
        <taxon>Alexandrium</taxon>
    </lineage>
</organism>
<accession>A0A7S4VRI0</accession>
<feature type="region of interest" description="Disordered" evidence="1">
    <location>
        <begin position="57"/>
        <end position="162"/>
    </location>
</feature>
<feature type="compositionally biased region" description="Basic and acidic residues" evidence="1">
    <location>
        <begin position="223"/>
        <end position="232"/>
    </location>
</feature>
<feature type="region of interest" description="Disordered" evidence="1">
    <location>
        <begin position="185"/>
        <end position="232"/>
    </location>
</feature>
<feature type="region of interest" description="Disordered" evidence="1">
    <location>
        <begin position="1"/>
        <end position="23"/>
    </location>
</feature>
<name>A0A7S4VRI0_9DINO</name>
<dbReference type="AlphaFoldDB" id="A0A7S4VRI0"/>
<gene>
    <name evidence="2" type="ORF">AMON00008_LOCUS35376</name>
</gene>
<reference evidence="2" key="1">
    <citation type="submission" date="2021-01" db="EMBL/GenBank/DDBJ databases">
        <authorList>
            <person name="Corre E."/>
            <person name="Pelletier E."/>
            <person name="Niang G."/>
            <person name="Scheremetjew M."/>
            <person name="Finn R."/>
            <person name="Kale V."/>
            <person name="Holt S."/>
            <person name="Cochrane G."/>
            <person name="Meng A."/>
            <person name="Brown T."/>
            <person name="Cohen L."/>
        </authorList>
    </citation>
    <scope>NUCLEOTIDE SEQUENCE</scope>
    <source>
        <strain evidence="2">CCMP3105</strain>
    </source>
</reference>
<feature type="compositionally biased region" description="Basic residues" evidence="1">
    <location>
        <begin position="186"/>
        <end position="195"/>
    </location>
</feature>
<protein>
    <submittedName>
        <fullName evidence="2">Uncharacterized protein</fullName>
    </submittedName>
</protein>
<dbReference type="EMBL" id="HBNR01050569">
    <property type="protein sequence ID" value="CAE4614328.1"/>
    <property type="molecule type" value="Transcribed_RNA"/>
</dbReference>
<sequence>MAQGVSPQRGRTPGVLPHGCAGRPRMMAPAEQVISQMIGALKEHEAVMIRLLQKLQGQPLRAPVRHDLAEGEEEKEEAKQQQNERDNEDKRTKWYEAPEPQKARETVEKRASGEKRAAEEKNNAEEKKAAEKKNAEKEAAEKKAAEEAMAEADKQAEGPAACEDSELIGFPIANIRWNLKEDHVEHRKKRRLKARAGKESESTGKVVEGGLGRRTSRCWLPHGEGRAGGDSK</sequence>
<feature type="compositionally biased region" description="Basic and acidic residues" evidence="1">
    <location>
        <begin position="76"/>
        <end position="156"/>
    </location>
</feature>
<proteinExistence type="predicted"/>
<evidence type="ECO:0000256" key="1">
    <source>
        <dbReference type="SAM" id="MobiDB-lite"/>
    </source>
</evidence>